<organism evidence="12 13">
    <name type="scientific">Schwartzia succinivorans DSM 10502</name>
    <dbReference type="NCBI Taxonomy" id="1123243"/>
    <lineage>
        <taxon>Bacteria</taxon>
        <taxon>Bacillati</taxon>
        <taxon>Bacillota</taxon>
        <taxon>Negativicutes</taxon>
        <taxon>Selenomonadales</taxon>
        <taxon>Selenomonadaceae</taxon>
        <taxon>Schwartzia</taxon>
    </lineage>
</organism>
<keyword evidence="13" id="KW-1185">Reference proteome</keyword>
<dbReference type="InterPro" id="IPR028055">
    <property type="entry name" value="YidC/Oxa/ALB_C"/>
</dbReference>
<evidence type="ECO:0000256" key="3">
    <source>
        <dbReference type="ARBA" id="ARBA00022475"/>
    </source>
</evidence>
<evidence type="ECO:0000256" key="5">
    <source>
        <dbReference type="ARBA" id="ARBA00022927"/>
    </source>
</evidence>
<evidence type="ECO:0000313" key="12">
    <source>
        <dbReference type="EMBL" id="SHF03779.1"/>
    </source>
</evidence>
<proteinExistence type="inferred from homology"/>
<feature type="transmembrane region" description="Helical" evidence="10">
    <location>
        <begin position="35"/>
        <end position="55"/>
    </location>
</feature>
<evidence type="ECO:0000256" key="2">
    <source>
        <dbReference type="ARBA" id="ARBA00022448"/>
    </source>
</evidence>
<keyword evidence="2" id="KW-0813">Transport</keyword>
<evidence type="ECO:0000256" key="8">
    <source>
        <dbReference type="ARBA" id="ARBA00023186"/>
    </source>
</evidence>
<dbReference type="Pfam" id="PF02096">
    <property type="entry name" value="60KD_IMP"/>
    <property type="match status" value="1"/>
</dbReference>
<protein>
    <submittedName>
        <fullName evidence="12">YidC/Oxa1 family membrane protein insertase</fullName>
    </submittedName>
</protein>
<dbReference type="GO" id="GO:0005886">
    <property type="term" value="C:plasma membrane"/>
    <property type="evidence" value="ECO:0007669"/>
    <property type="project" value="UniProtKB-SubCell"/>
</dbReference>
<gene>
    <name evidence="12" type="ORF">SAMN02745190_01714</name>
</gene>
<sequence>MDFLWSLFEPFVLMIQKGVEFIHGILESSAGIESYGLSIIILTIVLKMVMYPLTVKQIKSMKAMQELQPEMKRLQQTYQGDPQRLQAEMAKLYKDKGVNPLSGCLPMLVQMPILMAIYYALRDTTYQGGNPAFLWMPTLSEPDPYYILPILSMASTFLVQQQTTADNNNQQMKMMMYIMPLFIGWMSMNFAAGLVLYWVTMNIVQIGQQWWMFRNEEAPKNAAKESKKKDKKGRKG</sequence>
<comment type="similarity">
    <text evidence="9">Belongs to the OXA1/ALB3/YidC family.</text>
</comment>
<keyword evidence="3" id="KW-1003">Cell membrane</keyword>
<dbReference type="NCBIfam" id="TIGR03592">
    <property type="entry name" value="yidC_oxa1_cterm"/>
    <property type="match status" value="1"/>
</dbReference>
<keyword evidence="5" id="KW-0653">Protein transport</keyword>
<keyword evidence="7 10" id="KW-0472">Membrane</keyword>
<evidence type="ECO:0000256" key="4">
    <source>
        <dbReference type="ARBA" id="ARBA00022692"/>
    </source>
</evidence>
<reference evidence="12 13" key="1">
    <citation type="submission" date="2016-11" db="EMBL/GenBank/DDBJ databases">
        <authorList>
            <person name="Jaros S."/>
            <person name="Januszkiewicz K."/>
            <person name="Wedrychowicz H."/>
        </authorList>
    </citation>
    <scope>NUCLEOTIDE SEQUENCE [LARGE SCALE GENOMIC DNA]</scope>
    <source>
        <strain evidence="12 13">DSM 10502</strain>
    </source>
</reference>
<dbReference type="PANTHER" id="PTHR12428">
    <property type="entry name" value="OXA1"/>
    <property type="match status" value="1"/>
</dbReference>
<name>A0A1M4YDH3_9FIRM</name>
<evidence type="ECO:0000259" key="11">
    <source>
        <dbReference type="Pfam" id="PF02096"/>
    </source>
</evidence>
<comment type="subcellular location">
    <subcellularLocation>
        <location evidence="1">Cell membrane</location>
        <topology evidence="1">Multi-pass membrane protein</topology>
    </subcellularLocation>
    <subcellularLocation>
        <location evidence="9">Membrane</location>
        <topology evidence="9">Multi-pass membrane protein</topology>
    </subcellularLocation>
</comment>
<dbReference type="EMBL" id="FQUG01000006">
    <property type="protein sequence ID" value="SHF03779.1"/>
    <property type="molecule type" value="Genomic_DNA"/>
</dbReference>
<dbReference type="AlphaFoldDB" id="A0A1M4YDH3"/>
<dbReference type="InterPro" id="IPR047196">
    <property type="entry name" value="YidC_ALB_C"/>
</dbReference>
<keyword evidence="8" id="KW-0143">Chaperone</keyword>
<keyword evidence="6 10" id="KW-1133">Transmembrane helix</keyword>
<keyword evidence="4 9" id="KW-0812">Transmembrane</keyword>
<feature type="transmembrane region" description="Helical" evidence="10">
    <location>
        <begin position="177"/>
        <end position="199"/>
    </location>
</feature>
<feature type="domain" description="Membrane insertase YidC/Oxa/ALB C-terminal" evidence="11">
    <location>
        <begin position="35"/>
        <end position="212"/>
    </location>
</feature>
<dbReference type="CDD" id="cd20070">
    <property type="entry name" value="5TM_YidC_Alb3"/>
    <property type="match status" value="1"/>
</dbReference>
<evidence type="ECO:0000256" key="10">
    <source>
        <dbReference type="SAM" id="Phobius"/>
    </source>
</evidence>
<dbReference type="PRINTS" id="PR00701">
    <property type="entry name" value="60KDINNERMP"/>
</dbReference>
<dbReference type="GO" id="GO:0051205">
    <property type="term" value="P:protein insertion into membrane"/>
    <property type="evidence" value="ECO:0007669"/>
    <property type="project" value="TreeGrafter"/>
</dbReference>
<dbReference type="Proteomes" id="UP000184404">
    <property type="component" value="Unassembled WGS sequence"/>
</dbReference>
<dbReference type="GO" id="GO:0015031">
    <property type="term" value="P:protein transport"/>
    <property type="evidence" value="ECO:0007669"/>
    <property type="project" value="UniProtKB-KW"/>
</dbReference>
<dbReference type="GO" id="GO:0032977">
    <property type="term" value="F:membrane insertase activity"/>
    <property type="evidence" value="ECO:0007669"/>
    <property type="project" value="InterPro"/>
</dbReference>
<evidence type="ECO:0000256" key="6">
    <source>
        <dbReference type="ARBA" id="ARBA00022989"/>
    </source>
</evidence>
<dbReference type="RefSeq" id="WP_234988305.1">
    <property type="nucleotide sequence ID" value="NZ_FQUG01000006.1"/>
</dbReference>
<dbReference type="InterPro" id="IPR001708">
    <property type="entry name" value="YidC/ALB3/OXA1/COX18"/>
</dbReference>
<evidence type="ECO:0000313" key="13">
    <source>
        <dbReference type="Proteomes" id="UP000184404"/>
    </source>
</evidence>
<dbReference type="PANTHER" id="PTHR12428:SF65">
    <property type="entry name" value="CYTOCHROME C OXIDASE ASSEMBLY PROTEIN COX18, MITOCHONDRIAL"/>
    <property type="match status" value="1"/>
</dbReference>
<evidence type="ECO:0000256" key="1">
    <source>
        <dbReference type="ARBA" id="ARBA00004651"/>
    </source>
</evidence>
<accession>A0A1M4YDH3</accession>
<dbReference type="STRING" id="1123243.SAMN02745190_01714"/>
<evidence type="ECO:0000256" key="9">
    <source>
        <dbReference type="RuleBase" id="RU003945"/>
    </source>
</evidence>
<feature type="transmembrane region" description="Helical" evidence="10">
    <location>
        <begin position="101"/>
        <end position="121"/>
    </location>
</feature>
<evidence type="ECO:0000256" key="7">
    <source>
        <dbReference type="ARBA" id="ARBA00023136"/>
    </source>
</evidence>